<proteinExistence type="predicted"/>
<name>A0ABT7WTW6_9GAMM</name>
<organism evidence="1 2">
    <name type="scientific">Acinetobacter thutiue</name>
    <dbReference type="NCBI Taxonomy" id="2998078"/>
    <lineage>
        <taxon>Bacteria</taxon>
        <taxon>Pseudomonadati</taxon>
        <taxon>Pseudomonadota</taxon>
        <taxon>Gammaproteobacteria</taxon>
        <taxon>Moraxellales</taxon>
        <taxon>Moraxellaceae</taxon>
        <taxon>Acinetobacter</taxon>
    </lineage>
</organism>
<keyword evidence="2" id="KW-1185">Reference proteome</keyword>
<dbReference type="EMBL" id="JAUDZE010000019">
    <property type="protein sequence ID" value="MDN0016126.1"/>
    <property type="molecule type" value="Genomic_DNA"/>
</dbReference>
<sequence>MSDKQSQTVRDGSTALQVQGDMTIGLSYDEVKEVFLDLYQANNYQVQTQLRNQIDEKVQLLSYIFSEKLESKAKAIAQDVETLKEKIHTIGFQSSANNSLKQMVCKGENSLTELLSDLLVEKITNEKNNFYIEDAISSLEFITKNDINFISLYYIFQYKIYGRGNGLFKNNYYEKLKQIYGEGTQDFEAQVEQYTEYFLNFDRSIYKYFLSLNPEAVDFNYLLSKGWFYGQTYRSTNIFGRGIAGLKHSNGATFTLDEYHAAIPEAQQLLSVFDPLKRIQDNPLSTIGELVAELINEETINQIRNKKA</sequence>
<dbReference type="NCBIfam" id="NF045477">
    <property type="entry name" value="LPO_1073_dom"/>
    <property type="match status" value="1"/>
</dbReference>
<protein>
    <submittedName>
        <fullName evidence="1">Uncharacterized protein</fullName>
    </submittedName>
</protein>
<accession>A0ABT7WTW6</accession>
<dbReference type="Proteomes" id="UP001168524">
    <property type="component" value="Unassembled WGS sequence"/>
</dbReference>
<comment type="caution">
    <text evidence="1">The sequence shown here is derived from an EMBL/GenBank/DDBJ whole genome shotgun (WGS) entry which is preliminary data.</text>
</comment>
<dbReference type="RefSeq" id="WP_086265279.1">
    <property type="nucleotide sequence ID" value="NZ_JAPQKF010000019.1"/>
</dbReference>
<gene>
    <name evidence="1" type="ORF">QTA56_18125</name>
</gene>
<reference evidence="1" key="1">
    <citation type="submission" date="2023-06" db="EMBL/GenBank/DDBJ databases">
        <title>Two novel species of Acinetobacter isolated from motorbike repairing workshop in Vietnam.</title>
        <authorList>
            <person name="Le N.T.T."/>
        </authorList>
    </citation>
    <scope>NUCLEOTIDE SEQUENCE</scope>
    <source>
        <strain evidence="1">VNH17</strain>
    </source>
</reference>
<evidence type="ECO:0000313" key="1">
    <source>
        <dbReference type="EMBL" id="MDN0016126.1"/>
    </source>
</evidence>
<dbReference type="InterPro" id="IPR053773">
    <property type="entry name" value="Vpar_1526-like"/>
</dbReference>
<evidence type="ECO:0000313" key="2">
    <source>
        <dbReference type="Proteomes" id="UP001168524"/>
    </source>
</evidence>